<evidence type="ECO:0000256" key="3">
    <source>
        <dbReference type="ARBA" id="ARBA00022448"/>
    </source>
</evidence>
<dbReference type="AlphaFoldDB" id="A0A068USD1"/>
<keyword evidence="6 7" id="KW-0472">Membrane</keyword>
<dbReference type="SUPFAM" id="SSF103481">
    <property type="entry name" value="Multidrug resistance efflux transporter EmrE"/>
    <property type="match status" value="1"/>
</dbReference>
<evidence type="ECO:0000256" key="4">
    <source>
        <dbReference type="ARBA" id="ARBA00022692"/>
    </source>
</evidence>
<reference evidence="9" key="1">
    <citation type="journal article" date="2014" name="Science">
        <title>The coffee genome provides insight into the convergent evolution of caffeine biosynthesis.</title>
        <authorList>
            <person name="Denoeud F."/>
            <person name="Carretero-Paulet L."/>
            <person name="Dereeper A."/>
            <person name="Droc G."/>
            <person name="Guyot R."/>
            <person name="Pietrella M."/>
            <person name="Zheng C."/>
            <person name="Alberti A."/>
            <person name="Anthony F."/>
            <person name="Aprea G."/>
            <person name="Aury J.M."/>
            <person name="Bento P."/>
            <person name="Bernard M."/>
            <person name="Bocs S."/>
            <person name="Campa C."/>
            <person name="Cenci A."/>
            <person name="Combes M.C."/>
            <person name="Crouzillat D."/>
            <person name="Da Silva C."/>
            <person name="Daddiego L."/>
            <person name="De Bellis F."/>
            <person name="Dussert S."/>
            <person name="Garsmeur O."/>
            <person name="Gayraud T."/>
            <person name="Guignon V."/>
            <person name="Jahn K."/>
            <person name="Jamilloux V."/>
            <person name="Joet T."/>
            <person name="Labadie K."/>
            <person name="Lan T."/>
            <person name="Leclercq J."/>
            <person name="Lepelley M."/>
            <person name="Leroy T."/>
            <person name="Li L.T."/>
            <person name="Librado P."/>
            <person name="Lopez L."/>
            <person name="Munoz A."/>
            <person name="Noel B."/>
            <person name="Pallavicini A."/>
            <person name="Perrotta G."/>
            <person name="Poncet V."/>
            <person name="Pot D."/>
            <person name="Priyono X."/>
            <person name="Rigoreau M."/>
            <person name="Rouard M."/>
            <person name="Rozas J."/>
            <person name="Tranchant-Dubreuil C."/>
            <person name="VanBuren R."/>
            <person name="Zhang Q."/>
            <person name="Andrade A.C."/>
            <person name="Argout X."/>
            <person name="Bertrand B."/>
            <person name="de Kochko A."/>
            <person name="Graziosi G."/>
            <person name="Henry R.J."/>
            <person name="Jayarama X."/>
            <person name="Ming R."/>
            <person name="Nagai C."/>
            <person name="Rounsley S."/>
            <person name="Sankoff D."/>
            <person name="Giuliano G."/>
            <person name="Albert V.A."/>
            <person name="Wincker P."/>
            <person name="Lashermes P."/>
        </authorList>
    </citation>
    <scope>NUCLEOTIDE SEQUENCE [LARGE SCALE GENOMIC DNA]</scope>
    <source>
        <strain evidence="9">cv. DH200-94</strain>
    </source>
</reference>
<feature type="transmembrane region" description="Helical" evidence="7">
    <location>
        <begin position="48"/>
        <end position="65"/>
    </location>
</feature>
<dbReference type="EMBL" id="HG739139">
    <property type="protein sequence ID" value="CDP11455.1"/>
    <property type="molecule type" value="Genomic_DNA"/>
</dbReference>
<dbReference type="InParanoid" id="A0A068USD1"/>
<organism evidence="8 9">
    <name type="scientific">Coffea canephora</name>
    <name type="common">Robusta coffee</name>
    <dbReference type="NCBI Taxonomy" id="49390"/>
    <lineage>
        <taxon>Eukaryota</taxon>
        <taxon>Viridiplantae</taxon>
        <taxon>Streptophyta</taxon>
        <taxon>Embryophyta</taxon>
        <taxon>Tracheophyta</taxon>
        <taxon>Spermatophyta</taxon>
        <taxon>Magnoliopsida</taxon>
        <taxon>eudicotyledons</taxon>
        <taxon>Gunneridae</taxon>
        <taxon>Pentapetalae</taxon>
        <taxon>asterids</taxon>
        <taxon>lamiids</taxon>
        <taxon>Gentianales</taxon>
        <taxon>Rubiaceae</taxon>
        <taxon>Ixoroideae</taxon>
        <taxon>Gardenieae complex</taxon>
        <taxon>Bertiereae - Coffeeae clade</taxon>
        <taxon>Coffeeae</taxon>
        <taxon>Coffea</taxon>
    </lineage>
</organism>
<feature type="transmembrane region" description="Helical" evidence="7">
    <location>
        <begin position="71"/>
        <end position="88"/>
    </location>
</feature>
<dbReference type="GO" id="GO:0005345">
    <property type="term" value="F:purine nucleobase transmembrane transporter activity"/>
    <property type="evidence" value="ECO:0007669"/>
    <property type="project" value="UniProtKB-ARBA"/>
</dbReference>
<dbReference type="Proteomes" id="UP000295252">
    <property type="component" value="Chromosome II"/>
</dbReference>
<evidence type="ECO:0000313" key="9">
    <source>
        <dbReference type="Proteomes" id="UP000295252"/>
    </source>
</evidence>
<dbReference type="Pfam" id="PF16913">
    <property type="entry name" value="PUNUT"/>
    <property type="match status" value="1"/>
</dbReference>
<keyword evidence="4 7" id="KW-0812">Transmembrane</keyword>
<evidence type="ECO:0000256" key="1">
    <source>
        <dbReference type="ARBA" id="ARBA00004141"/>
    </source>
</evidence>
<feature type="transmembrane region" description="Helical" evidence="7">
    <location>
        <begin position="20"/>
        <end position="36"/>
    </location>
</feature>
<evidence type="ECO:0000256" key="6">
    <source>
        <dbReference type="ARBA" id="ARBA00023136"/>
    </source>
</evidence>
<evidence type="ECO:0000256" key="5">
    <source>
        <dbReference type="ARBA" id="ARBA00022989"/>
    </source>
</evidence>
<dbReference type="Gramene" id="CDP11455">
    <property type="protein sequence ID" value="CDP11455"/>
    <property type="gene ID" value="GSCOC_T00033718001"/>
</dbReference>
<dbReference type="InterPro" id="IPR030182">
    <property type="entry name" value="PUP_plant"/>
</dbReference>
<dbReference type="InterPro" id="IPR037185">
    <property type="entry name" value="EmrE-like"/>
</dbReference>
<keyword evidence="5 7" id="KW-1133">Transmembrane helix</keyword>
<dbReference type="PANTHER" id="PTHR31376">
    <property type="entry name" value="OS09G0467300 PROTEIN-RELATED"/>
    <property type="match status" value="1"/>
</dbReference>
<protein>
    <submittedName>
        <fullName evidence="8">Uncharacterized protein</fullName>
    </submittedName>
</protein>
<comment type="similarity">
    <text evidence="2">Belongs to the purine permeases (TC 2.A.7.14) family.</text>
</comment>
<sequence>MLRLYFVKGGKSRWLSSRLETAAWPLIFIPLTISYLHRRKNQGHSTSLFFFINYLLCASGLAHLPVSASSIIVSTQLAFTAIFAYLLVKNKFTASSLVLFDRGVGLVVLALHTRIDRPEGESNSKKMHVLGFVLRLASSAVNGLISPLTELAYKKAKQAICYALVMEIQTILVLVCQVPSRLRFFLRGSFTSLLYMNHFNSLFVYGAQNNLKAICIQFLLFKLRSLGRIC</sequence>
<dbReference type="OMA" id="INVTCIS"/>
<gene>
    <name evidence="8" type="ORF">GSCOC_T00033718001</name>
</gene>
<dbReference type="PhylomeDB" id="A0A068USD1"/>
<name>A0A068USD1_COFCA</name>
<proteinExistence type="inferred from homology"/>
<evidence type="ECO:0000256" key="2">
    <source>
        <dbReference type="ARBA" id="ARBA00006213"/>
    </source>
</evidence>
<dbReference type="STRING" id="49390.A0A068USD1"/>
<evidence type="ECO:0000313" key="8">
    <source>
        <dbReference type="EMBL" id="CDP11455.1"/>
    </source>
</evidence>
<comment type="subcellular location">
    <subcellularLocation>
        <location evidence="1">Membrane</location>
        <topology evidence="1">Multi-pass membrane protein</topology>
    </subcellularLocation>
</comment>
<keyword evidence="3" id="KW-0813">Transport</keyword>
<dbReference type="GO" id="GO:0015211">
    <property type="term" value="F:purine nucleoside transmembrane transporter activity"/>
    <property type="evidence" value="ECO:0007669"/>
    <property type="project" value="InterPro"/>
</dbReference>
<keyword evidence="9" id="KW-1185">Reference proteome</keyword>
<evidence type="ECO:0000256" key="7">
    <source>
        <dbReference type="SAM" id="Phobius"/>
    </source>
</evidence>
<accession>A0A068USD1</accession>
<dbReference type="PANTHER" id="PTHR31376:SF1">
    <property type="entry name" value="PURINE PERMEASE 2"/>
    <property type="match status" value="1"/>
</dbReference>
<dbReference type="GO" id="GO:0016020">
    <property type="term" value="C:membrane"/>
    <property type="evidence" value="ECO:0007669"/>
    <property type="project" value="UniProtKB-SubCell"/>
</dbReference>